<protein>
    <submittedName>
        <fullName evidence="1">T9SS type A sorting domain-containing protein</fullName>
    </submittedName>
</protein>
<proteinExistence type="predicted"/>
<sequence>FSQTVGTPSAVQTYTISGANLVSSVTIVPPAGYEISADGGTNWFSSTSSPALTLSPASGTVATTAISVRLNAATAGTFNGNIVNTGSGFTTVNVPVTGVAVLPPTVTVSAALNSFAQTIGAPSATQSYTLSGQNLTAPVTITAPAGYQISIDGGSTWAITATVTPAAGIIAPVTVSVRLNATTPGNYGGSISNASTGAATRNVTLSGTAVAPPSLTVTGTPLQPFLQQLGQPSAVQTYVLTGSSLVGNTTVTPPSGYQVSIDTGRTWSFQPIVINGTGGVVLVSVRLNAGTVGIYNGTITHATAGTAVLHVAVTGSTSGTANRAYALYPVPAYSQIYFVHPSDHRAATITIYGTGGQRIKTIAATTGSAETVIRLWDLPQGMYLAVFDDGSQRITQQFIKK</sequence>
<dbReference type="RefSeq" id="WP_131851161.1">
    <property type="nucleotide sequence ID" value="NZ_SKFH01000006.1"/>
</dbReference>
<gene>
    <name evidence="1" type="ORF">E0486_05575</name>
</gene>
<comment type="caution">
    <text evidence="1">The sequence shown here is derived from an EMBL/GenBank/DDBJ whole genome shotgun (WGS) entry which is preliminary data.</text>
</comment>
<accession>A0A4R4E5W3</accession>
<keyword evidence="2" id="KW-1185">Reference proteome</keyword>
<name>A0A4R4E5W3_9BACT</name>
<dbReference type="AlphaFoldDB" id="A0A4R4E5W3"/>
<dbReference type="NCBIfam" id="TIGR04183">
    <property type="entry name" value="Por_Secre_tail"/>
    <property type="match status" value="1"/>
</dbReference>
<reference evidence="1 2" key="1">
    <citation type="submission" date="2019-03" db="EMBL/GenBank/DDBJ databases">
        <authorList>
            <person name="Kim M.K.M."/>
        </authorList>
    </citation>
    <scope>NUCLEOTIDE SEQUENCE [LARGE SCALE GENOMIC DNA]</scope>
    <source>
        <strain evidence="1 2">17J68-15</strain>
    </source>
</reference>
<dbReference type="OrthoDB" id="9775889at2"/>
<dbReference type="EMBL" id="SKFH01000006">
    <property type="protein sequence ID" value="TCZ73431.1"/>
    <property type="molecule type" value="Genomic_DNA"/>
</dbReference>
<organism evidence="1 2">
    <name type="scientific">Flaviaesturariibacter aridisoli</name>
    <dbReference type="NCBI Taxonomy" id="2545761"/>
    <lineage>
        <taxon>Bacteria</taxon>
        <taxon>Pseudomonadati</taxon>
        <taxon>Bacteroidota</taxon>
        <taxon>Chitinophagia</taxon>
        <taxon>Chitinophagales</taxon>
        <taxon>Chitinophagaceae</taxon>
        <taxon>Flaviaestuariibacter</taxon>
    </lineage>
</organism>
<evidence type="ECO:0000313" key="2">
    <source>
        <dbReference type="Proteomes" id="UP000295164"/>
    </source>
</evidence>
<feature type="non-terminal residue" evidence="1">
    <location>
        <position position="1"/>
    </location>
</feature>
<dbReference type="InterPro" id="IPR026444">
    <property type="entry name" value="Secre_tail"/>
</dbReference>
<dbReference type="Proteomes" id="UP000295164">
    <property type="component" value="Unassembled WGS sequence"/>
</dbReference>
<evidence type="ECO:0000313" key="1">
    <source>
        <dbReference type="EMBL" id="TCZ73431.1"/>
    </source>
</evidence>